<sequence>MSEDVSSPEAILLVGTHCPHCESVLQHASKLVKHGEFSQLTVHNVDQQPDVIQQYQVRSVPWIRIGQYELTGAQTYDALLQRVQWVKEQRKLEGEFDYLLSEAQADKVLGRLHQKPEQMQAIIKLLGDSATVLSTRIGIGVVVEEFAGTPTLQEYIPQLSELSQHKDARIRADACHYLGLTESQIAIEPLENCQNDTDPEVREVVVDSLEILREIQKN</sequence>
<reference evidence="2" key="1">
    <citation type="submission" date="2020-01" db="EMBL/GenBank/DDBJ databases">
        <authorList>
            <person name="Meier V. D."/>
            <person name="Meier V D."/>
        </authorList>
    </citation>
    <scope>NUCLEOTIDE SEQUENCE</scope>
    <source>
        <strain evidence="2">HLG_WM_MAG_07</strain>
    </source>
</reference>
<proteinExistence type="predicted"/>
<dbReference type="Gene3D" id="1.25.10.10">
    <property type="entry name" value="Leucine-rich Repeat Variant"/>
    <property type="match status" value="1"/>
</dbReference>
<dbReference type="SUPFAM" id="SSF52833">
    <property type="entry name" value="Thioredoxin-like"/>
    <property type="match status" value="1"/>
</dbReference>
<evidence type="ECO:0000313" key="2">
    <source>
        <dbReference type="EMBL" id="CAA6825628.1"/>
    </source>
</evidence>
<dbReference type="InterPro" id="IPR012336">
    <property type="entry name" value="Thioredoxin-like_fold"/>
</dbReference>
<evidence type="ECO:0000259" key="1">
    <source>
        <dbReference type="Pfam" id="PF13192"/>
    </source>
</evidence>
<feature type="domain" description="Thioredoxin-like fold" evidence="1">
    <location>
        <begin position="11"/>
        <end position="76"/>
    </location>
</feature>
<dbReference type="Pfam" id="PF13192">
    <property type="entry name" value="Thioredoxin_3"/>
    <property type="match status" value="1"/>
</dbReference>
<dbReference type="CDD" id="cd02947">
    <property type="entry name" value="TRX_family"/>
    <property type="match status" value="1"/>
</dbReference>
<name>A0A6S6UBX4_9GAMM</name>
<dbReference type="Gene3D" id="3.40.30.10">
    <property type="entry name" value="Glutaredoxin"/>
    <property type="match status" value="1"/>
</dbReference>
<dbReference type="SUPFAM" id="SSF48371">
    <property type="entry name" value="ARM repeat"/>
    <property type="match status" value="1"/>
</dbReference>
<organism evidence="2">
    <name type="scientific">uncultured Thiotrichaceae bacterium</name>
    <dbReference type="NCBI Taxonomy" id="298394"/>
    <lineage>
        <taxon>Bacteria</taxon>
        <taxon>Pseudomonadati</taxon>
        <taxon>Pseudomonadota</taxon>
        <taxon>Gammaproteobacteria</taxon>
        <taxon>Thiotrichales</taxon>
        <taxon>Thiotrichaceae</taxon>
        <taxon>environmental samples</taxon>
    </lineage>
</organism>
<dbReference type="InterPro" id="IPR011989">
    <property type="entry name" value="ARM-like"/>
</dbReference>
<dbReference type="AlphaFoldDB" id="A0A6S6UBX4"/>
<dbReference type="Pfam" id="PF13646">
    <property type="entry name" value="HEAT_2"/>
    <property type="match status" value="1"/>
</dbReference>
<gene>
    <name evidence="2" type="ORF">HELGO_WM8025</name>
</gene>
<protein>
    <recommendedName>
        <fullName evidence="1">Thioredoxin-like fold domain-containing protein</fullName>
    </recommendedName>
</protein>
<accession>A0A6S6UBX4</accession>
<dbReference type="EMBL" id="CACVAY010000127">
    <property type="protein sequence ID" value="CAA6825628.1"/>
    <property type="molecule type" value="Genomic_DNA"/>
</dbReference>
<dbReference type="InterPro" id="IPR016024">
    <property type="entry name" value="ARM-type_fold"/>
</dbReference>
<dbReference type="InterPro" id="IPR036249">
    <property type="entry name" value="Thioredoxin-like_sf"/>
</dbReference>